<evidence type="ECO:0000256" key="2">
    <source>
        <dbReference type="ARBA" id="ARBA00023015"/>
    </source>
</evidence>
<dbReference type="AlphaFoldDB" id="A0AAV3W181"/>
<protein>
    <submittedName>
        <fullName evidence="7">TetR family transcriptional regulator</fullName>
    </submittedName>
</protein>
<dbReference type="PROSITE" id="PS50977">
    <property type="entry name" value="HTH_TETR_2"/>
    <property type="match status" value="1"/>
</dbReference>
<dbReference type="SUPFAM" id="SSF48498">
    <property type="entry name" value="Tetracyclin repressor-like, C-terminal domain"/>
    <property type="match status" value="1"/>
</dbReference>
<keyword evidence="8" id="KW-1185">Reference proteome</keyword>
<evidence type="ECO:0000259" key="6">
    <source>
        <dbReference type="PROSITE" id="PS50977"/>
    </source>
</evidence>
<dbReference type="RefSeq" id="WP_023974982.1">
    <property type="nucleotide sequence ID" value="NZ_BJLA01000004.1"/>
</dbReference>
<evidence type="ECO:0000313" key="7">
    <source>
        <dbReference type="EMBL" id="GEA30769.1"/>
    </source>
</evidence>
<dbReference type="Gene3D" id="1.10.357.10">
    <property type="entry name" value="Tetracycline Repressor, domain 2"/>
    <property type="match status" value="1"/>
</dbReference>
<keyword evidence="1" id="KW-0678">Repressor</keyword>
<dbReference type="PRINTS" id="PR00455">
    <property type="entry name" value="HTHTETR"/>
</dbReference>
<feature type="DNA-binding region" description="H-T-H motif" evidence="5">
    <location>
        <begin position="31"/>
        <end position="50"/>
    </location>
</feature>
<name>A0AAV3W181_9CLOT</name>
<dbReference type="PANTHER" id="PTHR43479">
    <property type="entry name" value="ACREF/ENVCD OPERON REPRESSOR-RELATED"/>
    <property type="match status" value="1"/>
</dbReference>
<dbReference type="InterPro" id="IPR009057">
    <property type="entry name" value="Homeodomain-like_sf"/>
</dbReference>
<dbReference type="InterPro" id="IPR036271">
    <property type="entry name" value="Tet_transcr_reg_TetR-rel_C_sf"/>
</dbReference>
<feature type="domain" description="HTH tetR-type" evidence="6">
    <location>
        <begin position="8"/>
        <end position="68"/>
    </location>
</feature>
<organism evidence="7 8">
    <name type="scientific">Clostridium diolis</name>
    <dbReference type="NCBI Taxonomy" id="223919"/>
    <lineage>
        <taxon>Bacteria</taxon>
        <taxon>Bacillati</taxon>
        <taxon>Bacillota</taxon>
        <taxon>Clostridia</taxon>
        <taxon>Eubacteriales</taxon>
        <taxon>Clostridiaceae</taxon>
        <taxon>Clostridium</taxon>
    </lineage>
</organism>
<dbReference type="InterPro" id="IPR001647">
    <property type="entry name" value="HTH_TetR"/>
</dbReference>
<dbReference type="InterPro" id="IPR050624">
    <property type="entry name" value="HTH-type_Tx_Regulator"/>
</dbReference>
<dbReference type="InterPro" id="IPR003012">
    <property type="entry name" value="Tet_transcr_reg_TetR"/>
</dbReference>
<dbReference type="Pfam" id="PF02909">
    <property type="entry name" value="TetR_C_1"/>
    <property type="match status" value="1"/>
</dbReference>
<dbReference type="GO" id="GO:0003677">
    <property type="term" value="F:DNA binding"/>
    <property type="evidence" value="ECO:0007669"/>
    <property type="project" value="UniProtKB-UniRule"/>
</dbReference>
<dbReference type="InterPro" id="IPR004111">
    <property type="entry name" value="Repressor_TetR_C"/>
</dbReference>
<comment type="caution">
    <text evidence="7">The sequence shown here is derived from an EMBL/GenBank/DDBJ whole genome shotgun (WGS) entry which is preliminary data.</text>
</comment>
<evidence type="ECO:0000256" key="1">
    <source>
        <dbReference type="ARBA" id="ARBA00022491"/>
    </source>
</evidence>
<dbReference type="PRINTS" id="PR00400">
    <property type="entry name" value="TETREPRESSOR"/>
</dbReference>
<sequence>MKNNLEINDKQNKIIEAALELLNEKGYNELSLRDIAKKLDVKAPAIYWHFKNKAMLLDYMAEYILQKELGDFEPRKDEQTWQDWLTYNINLFRKAMLSYRDGGRVVAGAHLFPAVTLAKFMEYSLVSLCSSGMDIKTATSVMITSIRYTFGYVIEEQSDKYSDKAPEDNILNTGNFPNLMEVMRIGDTEDTAFKLGLELIIVGGSEVMSKKASIETK</sequence>
<keyword evidence="2" id="KW-0805">Transcription regulation</keyword>
<dbReference type="GO" id="GO:0045892">
    <property type="term" value="P:negative regulation of DNA-templated transcription"/>
    <property type="evidence" value="ECO:0007669"/>
    <property type="project" value="InterPro"/>
</dbReference>
<evidence type="ECO:0000313" key="8">
    <source>
        <dbReference type="Proteomes" id="UP000325212"/>
    </source>
</evidence>
<accession>A0AAV3W181</accession>
<dbReference type="Gene3D" id="1.10.10.60">
    <property type="entry name" value="Homeodomain-like"/>
    <property type="match status" value="1"/>
</dbReference>
<dbReference type="SUPFAM" id="SSF46689">
    <property type="entry name" value="Homeodomain-like"/>
    <property type="match status" value="1"/>
</dbReference>
<keyword evidence="4" id="KW-0804">Transcription</keyword>
<dbReference type="Proteomes" id="UP000325212">
    <property type="component" value="Unassembled WGS sequence"/>
</dbReference>
<dbReference type="PANTHER" id="PTHR43479:SF11">
    <property type="entry name" value="ACREF_ENVCD OPERON REPRESSOR-RELATED"/>
    <property type="match status" value="1"/>
</dbReference>
<gene>
    <name evidence="7" type="primary">tetR</name>
    <name evidence="7" type="ORF">CDIOL_16920</name>
</gene>
<reference evidence="7 8" key="1">
    <citation type="submission" date="2019-06" db="EMBL/GenBank/DDBJ databases">
        <title>Draft genome sequence of Clostridium diolis DSM 15410.</title>
        <authorList>
            <person name="Kobayashi H."/>
            <person name="Tanizawa Y."/>
            <person name="Tohno M."/>
        </authorList>
    </citation>
    <scope>NUCLEOTIDE SEQUENCE [LARGE SCALE GENOMIC DNA]</scope>
    <source>
        <strain evidence="7 8">DSM 15410</strain>
    </source>
</reference>
<proteinExistence type="predicted"/>
<dbReference type="EMBL" id="BJLA01000004">
    <property type="protein sequence ID" value="GEA30769.1"/>
    <property type="molecule type" value="Genomic_DNA"/>
</dbReference>
<evidence type="ECO:0000256" key="3">
    <source>
        <dbReference type="ARBA" id="ARBA00023125"/>
    </source>
</evidence>
<dbReference type="GO" id="GO:0046677">
    <property type="term" value="P:response to antibiotic"/>
    <property type="evidence" value="ECO:0007669"/>
    <property type="project" value="InterPro"/>
</dbReference>
<keyword evidence="3 5" id="KW-0238">DNA-binding</keyword>
<evidence type="ECO:0000256" key="4">
    <source>
        <dbReference type="ARBA" id="ARBA00023163"/>
    </source>
</evidence>
<evidence type="ECO:0000256" key="5">
    <source>
        <dbReference type="PROSITE-ProRule" id="PRU00335"/>
    </source>
</evidence>
<dbReference type="Pfam" id="PF00440">
    <property type="entry name" value="TetR_N"/>
    <property type="match status" value="1"/>
</dbReference>